<reference evidence="3" key="2">
    <citation type="submission" date="2016-04" db="EMBL/GenBank/DDBJ databases">
        <title>Planomonospora sphaerica JCM9374 whole genome shotgun sequence.</title>
        <authorList>
            <person name="Suzuki T."/>
            <person name="Dohra H."/>
            <person name="Kodani S."/>
        </authorList>
    </citation>
    <scope>NUCLEOTIDE SEQUENCE [LARGE SCALE GENOMIC DNA]</scope>
    <source>
        <strain evidence="3">JCM 9374</strain>
    </source>
</reference>
<feature type="chain" id="PRO_5038662907" evidence="1">
    <location>
        <begin position="26"/>
        <end position="208"/>
    </location>
</feature>
<evidence type="ECO:0000256" key="1">
    <source>
        <dbReference type="SAM" id="SignalP"/>
    </source>
</evidence>
<comment type="caution">
    <text evidence="2">The sequence shown here is derived from an EMBL/GenBank/DDBJ whole genome shotgun (WGS) entry which is preliminary data.</text>
</comment>
<sequence>MKSTRVRVILAAVAVGATLTACSPAQVGAAAVVGDQRISSSELEADVKEYEAAVVASGINKSQLQLRGSVPQAVLTNVIAIEQLDQLGARKGVTVTEAEVDAFLNQIATQGGQTQRMPDEQIAVNVGVPPSKLRDLVRITLVERKLLAGLGAGEDEASQQVASQKLAQEAATIKVVRSPRYGVANPQSQGGADSYVDAGRFGAVPASS</sequence>
<dbReference type="SUPFAM" id="SSF109998">
    <property type="entry name" value="Triger factor/SurA peptide-binding domain-like"/>
    <property type="match status" value="1"/>
</dbReference>
<dbReference type="PROSITE" id="PS51257">
    <property type="entry name" value="PROKAR_LIPOPROTEIN"/>
    <property type="match status" value="1"/>
</dbReference>
<keyword evidence="1" id="KW-0732">Signal</keyword>
<evidence type="ECO:0000313" key="2">
    <source>
        <dbReference type="EMBL" id="GAT69571.1"/>
    </source>
</evidence>
<dbReference type="RefSeq" id="WP_197287186.1">
    <property type="nucleotide sequence ID" value="NZ_BDCX01000014.1"/>
</dbReference>
<accession>A0A171DL60</accession>
<dbReference type="Pfam" id="PF13624">
    <property type="entry name" value="SurA_N_3"/>
    <property type="match status" value="1"/>
</dbReference>
<keyword evidence="2" id="KW-0449">Lipoprotein</keyword>
<keyword evidence="3" id="KW-1185">Reference proteome</keyword>
<dbReference type="Proteomes" id="UP000077701">
    <property type="component" value="Unassembled WGS sequence"/>
</dbReference>
<gene>
    <name evidence="2" type="ORF">PS9374_05247</name>
</gene>
<reference evidence="2 3" key="1">
    <citation type="journal article" date="2016" name="Genome Announc.">
        <title>Draft Genome Sequence of Planomonospora sphaerica JCM9374, a Rare Actinomycete.</title>
        <authorList>
            <person name="Dohra H."/>
            <person name="Suzuki T."/>
            <person name="Inoue Y."/>
            <person name="Kodani S."/>
        </authorList>
    </citation>
    <scope>NUCLEOTIDE SEQUENCE [LARGE SCALE GENOMIC DNA]</scope>
    <source>
        <strain evidence="2 3">JCM 9374</strain>
    </source>
</reference>
<dbReference type="AlphaFoldDB" id="A0A171DL60"/>
<feature type="signal peptide" evidence="1">
    <location>
        <begin position="1"/>
        <end position="25"/>
    </location>
</feature>
<name>A0A171DL60_9ACTN</name>
<protein>
    <submittedName>
        <fullName evidence="2">Lipoprotein</fullName>
    </submittedName>
</protein>
<proteinExistence type="predicted"/>
<dbReference type="Gene3D" id="1.10.4030.10">
    <property type="entry name" value="Porin chaperone SurA, peptide-binding domain"/>
    <property type="match status" value="1"/>
</dbReference>
<dbReference type="InterPro" id="IPR027304">
    <property type="entry name" value="Trigger_fact/SurA_dom_sf"/>
</dbReference>
<organism evidence="2 3">
    <name type="scientific">Planomonospora sphaerica</name>
    <dbReference type="NCBI Taxonomy" id="161355"/>
    <lineage>
        <taxon>Bacteria</taxon>
        <taxon>Bacillati</taxon>
        <taxon>Actinomycetota</taxon>
        <taxon>Actinomycetes</taxon>
        <taxon>Streptosporangiales</taxon>
        <taxon>Streptosporangiaceae</taxon>
        <taxon>Planomonospora</taxon>
    </lineage>
</organism>
<dbReference type="EMBL" id="BDCX01000014">
    <property type="protein sequence ID" value="GAT69571.1"/>
    <property type="molecule type" value="Genomic_DNA"/>
</dbReference>
<dbReference type="STRING" id="161355.PS9374_05247"/>
<evidence type="ECO:0000313" key="3">
    <source>
        <dbReference type="Proteomes" id="UP000077701"/>
    </source>
</evidence>